<dbReference type="GO" id="GO:0006310">
    <property type="term" value="P:DNA recombination"/>
    <property type="evidence" value="ECO:0007669"/>
    <property type="project" value="UniProtKB-KW"/>
</dbReference>
<dbReference type="Pfam" id="PF00665">
    <property type="entry name" value="rve"/>
    <property type="match status" value="1"/>
</dbReference>
<comment type="caution">
    <text evidence="25">The sequence shown here is derived from an EMBL/GenBank/DDBJ whole genome shotgun (WGS) entry which is preliminary data.</text>
</comment>
<feature type="compositionally biased region" description="Pro residues" evidence="23">
    <location>
        <begin position="890"/>
        <end position="918"/>
    </location>
</feature>
<keyword evidence="8" id="KW-0547">Nucleotide-binding</keyword>
<dbReference type="PANTHER" id="PTHR42648">
    <property type="entry name" value="TRANSPOSASE, PUTATIVE-RELATED"/>
    <property type="match status" value="1"/>
</dbReference>
<dbReference type="Pfam" id="PF22936">
    <property type="entry name" value="Pol_BBD"/>
    <property type="match status" value="1"/>
</dbReference>
<keyword evidence="6" id="KW-0540">Nuclease</keyword>
<dbReference type="EMBL" id="SDEE01000694">
    <property type="protein sequence ID" value="RXW14492.1"/>
    <property type="molecule type" value="Genomic_DNA"/>
</dbReference>
<keyword evidence="9" id="KW-0064">Aspartyl protease</keyword>
<dbReference type="GO" id="GO:0003723">
    <property type="term" value="F:RNA binding"/>
    <property type="evidence" value="ECO:0007669"/>
    <property type="project" value="UniProtKB-KW"/>
</dbReference>
<gene>
    <name evidence="25" type="ORF">EST38_g11360</name>
</gene>
<keyword evidence="18" id="KW-0917">Virion maturation</keyword>
<dbReference type="GO" id="GO:0003887">
    <property type="term" value="F:DNA-directed DNA polymerase activity"/>
    <property type="evidence" value="ECO:0007669"/>
    <property type="project" value="UniProtKB-KW"/>
</dbReference>
<dbReference type="Pfam" id="PF07727">
    <property type="entry name" value="RVT_2"/>
    <property type="match status" value="1"/>
</dbReference>
<feature type="region of interest" description="Disordered" evidence="23">
    <location>
        <begin position="772"/>
        <end position="944"/>
    </location>
</feature>
<dbReference type="GO" id="GO:0003964">
    <property type="term" value="F:RNA-directed DNA polymerase activity"/>
    <property type="evidence" value="ECO:0007669"/>
    <property type="project" value="UniProtKB-KW"/>
</dbReference>
<evidence type="ECO:0000256" key="6">
    <source>
        <dbReference type="ARBA" id="ARBA00022722"/>
    </source>
</evidence>
<feature type="compositionally biased region" description="Basic and acidic residues" evidence="23">
    <location>
        <begin position="859"/>
        <end position="868"/>
    </location>
</feature>
<evidence type="ECO:0000256" key="5">
    <source>
        <dbReference type="ARBA" id="ARBA00022695"/>
    </source>
</evidence>
<dbReference type="InterPro" id="IPR036397">
    <property type="entry name" value="RNaseH_sf"/>
</dbReference>
<dbReference type="SUPFAM" id="SSF56672">
    <property type="entry name" value="DNA/RNA polymerases"/>
    <property type="match status" value="1"/>
</dbReference>
<evidence type="ECO:0000256" key="7">
    <source>
        <dbReference type="ARBA" id="ARBA00022723"/>
    </source>
</evidence>
<evidence type="ECO:0000256" key="11">
    <source>
        <dbReference type="ARBA" id="ARBA00022801"/>
    </source>
</evidence>
<keyword evidence="11" id="KW-0378">Hydrolase</keyword>
<feature type="compositionally biased region" description="Polar residues" evidence="23">
    <location>
        <begin position="793"/>
        <end position="803"/>
    </location>
</feature>
<comment type="function">
    <text evidence="1">The aspartyl protease (PR) mediates the proteolytic cleavages of the Gag and Gag-Pol polyproteins after assembly of the VLP.</text>
</comment>
<comment type="catalytic activity">
    <reaction evidence="22">
        <text>DNA(n) + a 2'-deoxyribonucleoside 5'-triphosphate = DNA(n+1) + diphosphate</text>
        <dbReference type="Rhea" id="RHEA:22508"/>
        <dbReference type="Rhea" id="RHEA-COMP:17339"/>
        <dbReference type="Rhea" id="RHEA-COMP:17340"/>
        <dbReference type="ChEBI" id="CHEBI:33019"/>
        <dbReference type="ChEBI" id="CHEBI:61560"/>
        <dbReference type="ChEBI" id="CHEBI:173112"/>
        <dbReference type="EC" id="2.7.7.7"/>
    </reaction>
</comment>
<dbReference type="InterPro" id="IPR025724">
    <property type="entry name" value="GAG-pre-integrase_dom"/>
</dbReference>
<evidence type="ECO:0000256" key="1">
    <source>
        <dbReference type="ARBA" id="ARBA00002180"/>
    </source>
</evidence>
<evidence type="ECO:0000256" key="12">
    <source>
        <dbReference type="ARBA" id="ARBA00022840"/>
    </source>
</evidence>
<protein>
    <recommendedName>
        <fullName evidence="24">Integrase catalytic domain-containing protein</fullName>
    </recommendedName>
</protein>
<dbReference type="Pfam" id="PF14223">
    <property type="entry name" value="Retrotran_gag_2"/>
    <property type="match status" value="1"/>
</dbReference>
<dbReference type="Proteomes" id="UP000290288">
    <property type="component" value="Unassembled WGS sequence"/>
</dbReference>
<evidence type="ECO:0000256" key="15">
    <source>
        <dbReference type="ARBA" id="ARBA00022908"/>
    </source>
</evidence>
<dbReference type="InterPro" id="IPR013103">
    <property type="entry name" value="RVT_2"/>
</dbReference>
<proteinExistence type="predicted"/>
<dbReference type="Pfam" id="PF25597">
    <property type="entry name" value="SH3_retrovirus"/>
    <property type="match status" value="1"/>
</dbReference>
<keyword evidence="2" id="KW-0815">Transposition</keyword>
<evidence type="ECO:0000256" key="10">
    <source>
        <dbReference type="ARBA" id="ARBA00022759"/>
    </source>
</evidence>
<organism evidence="25 26">
    <name type="scientific">Candolleomyces aberdarensis</name>
    <dbReference type="NCBI Taxonomy" id="2316362"/>
    <lineage>
        <taxon>Eukaryota</taxon>
        <taxon>Fungi</taxon>
        <taxon>Dikarya</taxon>
        <taxon>Basidiomycota</taxon>
        <taxon>Agaricomycotina</taxon>
        <taxon>Agaricomycetes</taxon>
        <taxon>Agaricomycetidae</taxon>
        <taxon>Agaricales</taxon>
        <taxon>Agaricineae</taxon>
        <taxon>Psathyrellaceae</taxon>
        <taxon>Candolleomyces</taxon>
    </lineage>
</organism>
<keyword evidence="12" id="KW-0067">ATP-binding</keyword>
<dbReference type="GO" id="GO:0004519">
    <property type="term" value="F:endonuclease activity"/>
    <property type="evidence" value="ECO:0007669"/>
    <property type="project" value="UniProtKB-KW"/>
</dbReference>
<feature type="domain" description="Integrase catalytic" evidence="24">
    <location>
        <begin position="519"/>
        <end position="685"/>
    </location>
</feature>
<evidence type="ECO:0000256" key="17">
    <source>
        <dbReference type="ARBA" id="ARBA00022932"/>
    </source>
</evidence>
<evidence type="ECO:0000256" key="13">
    <source>
        <dbReference type="ARBA" id="ARBA00022842"/>
    </source>
</evidence>
<evidence type="ECO:0000256" key="4">
    <source>
        <dbReference type="ARBA" id="ARBA00022670"/>
    </source>
</evidence>
<keyword evidence="26" id="KW-1185">Reference proteome</keyword>
<keyword evidence="19" id="KW-0233">DNA recombination</keyword>
<name>A0A4Q2D6J5_9AGAR</name>
<keyword evidence="5" id="KW-0548">Nucleotidyltransferase</keyword>
<dbReference type="GO" id="GO:0046872">
    <property type="term" value="F:metal ion binding"/>
    <property type="evidence" value="ECO:0007669"/>
    <property type="project" value="UniProtKB-KW"/>
</dbReference>
<dbReference type="InterPro" id="IPR043502">
    <property type="entry name" value="DNA/RNA_pol_sf"/>
</dbReference>
<dbReference type="GO" id="GO:0032196">
    <property type="term" value="P:transposition"/>
    <property type="evidence" value="ECO:0007669"/>
    <property type="project" value="UniProtKB-KW"/>
</dbReference>
<keyword evidence="7" id="KW-0479">Metal-binding</keyword>
<dbReference type="InterPro" id="IPR057670">
    <property type="entry name" value="SH3_retrovirus"/>
</dbReference>
<dbReference type="PANTHER" id="PTHR42648:SF11">
    <property type="entry name" value="TRANSPOSON TY4-P GAG-POL POLYPROTEIN"/>
    <property type="match status" value="1"/>
</dbReference>
<evidence type="ECO:0000256" key="20">
    <source>
        <dbReference type="ARBA" id="ARBA00023268"/>
    </source>
</evidence>
<dbReference type="GO" id="GO:0015074">
    <property type="term" value="P:DNA integration"/>
    <property type="evidence" value="ECO:0007669"/>
    <property type="project" value="UniProtKB-KW"/>
</dbReference>
<dbReference type="InterPro" id="IPR012337">
    <property type="entry name" value="RNaseH-like_sf"/>
</dbReference>
<evidence type="ECO:0000256" key="8">
    <source>
        <dbReference type="ARBA" id="ARBA00022741"/>
    </source>
</evidence>
<keyword evidence="4" id="KW-0645">Protease</keyword>
<reference evidence="25 26" key="1">
    <citation type="submission" date="2019-01" db="EMBL/GenBank/DDBJ databases">
        <title>Draft genome sequence of Psathyrella aberdarensis IHI B618.</title>
        <authorList>
            <person name="Buettner E."/>
            <person name="Kellner H."/>
        </authorList>
    </citation>
    <scope>NUCLEOTIDE SEQUENCE [LARGE SCALE GENOMIC DNA]</scope>
    <source>
        <strain evidence="25 26">IHI B618</strain>
    </source>
</reference>
<evidence type="ECO:0000313" key="25">
    <source>
        <dbReference type="EMBL" id="RXW14492.1"/>
    </source>
</evidence>
<evidence type="ECO:0000256" key="18">
    <source>
        <dbReference type="ARBA" id="ARBA00023113"/>
    </source>
</evidence>
<keyword evidence="15" id="KW-0229">DNA integration</keyword>
<keyword evidence="10" id="KW-0255">Endonuclease</keyword>
<dbReference type="SUPFAM" id="SSF53098">
    <property type="entry name" value="Ribonuclease H-like"/>
    <property type="match status" value="1"/>
</dbReference>
<dbReference type="Pfam" id="PF13976">
    <property type="entry name" value="gag_pre-integrs"/>
    <property type="match status" value="1"/>
</dbReference>
<evidence type="ECO:0000256" key="19">
    <source>
        <dbReference type="ARBA" id="ARBA00023172"/>
    </source>
</evidence>
<evidence type="ECO:0000259" key="24">
    <source>
        <dbReference type="PROSITE" id="PS50994"/>
    </source>
</evidence>
<comment type="catalytic activity">
    <reaction evidence="21">
        <text>DNA(n) + a 2'-deoxyribonucleoside 5'-triphosphate = DNA(n+1) + diphosphate</text>
        <dbReference type="Rhea" id="RHEA:22508"/>
        <dbReference type="Rhea" id="RHEA-COMP:17339"/>
        <dbReference type="Rhea" id="RHEA-COMP:17340"/>
        <dbReference type="ChEBI" id="CHEBI:33019"/>
        <dbReference type="ChEBI" id="CHEBI:61560"/>
        <dbReference type="ChEBI" id="CHEBI:173112"/>
        <dbReference type="EC" id="2.7.7.49"/>
    </reaction>
</comment>
<dbReference type="GO" id="GO:0004190">
    <property type="term" value="F:aspartic-type endopeptidase activity"/>
    <property type="evidence" value="ECO:0007669"/>
    <property type="project" value="UniProtKB-KW"/>
</dbReference>
<evidence type="ECO:0000256" key="9">
    <source>
        <dbReference type="ARBA" id="ARBA00022750"/>
    </source>
</evidence>
<dbReference type="InterPro" id="IPR001584">
    <property type="entry name" value="Integrase_cat-core"/>
</dbReference>
<dbReference type="InterPro" id="IPR039537">
    <property type="entry name" value="Retrotran_Ty1/copia-like"/>
</dbReference>
<dbReference type="Gene3D" id="3.30.420.10">
    <property type="entry name" value="Ribonuclease H-like superfamily/Ribonuclease H"/>
    <property type="match status" value="1"/>
</dbReference>
<feature type="region of interest" description="Disordered" evidence="23">
    <location>
        <begin position="270"/>
        <end position="291"/>
    </location>
</feature>
<feature type="compositionally biased region" description="Pro residues" evidence="23">
    <location>
        <begin position="804"/>
        <end position="855"/>
    </location>
</feature>
<evidence type="ECO:0000256" key="2">
    <source>
        <dbReference type="ARBA" id="ARBA00022578"/>
    </source>
</evidence>
<evidence type="ECO:0000313" key="26">
    <source>
        <dbReference type="Proteomes" id="UP000290288"/>
    </source>
</evidence>
<keyword evidence="17" id="KW-0239">DNA-directed DNA polymerase</keyword>
<keyword evidence="14" id="KW-0694">RNA-binding</keyword>
<dbReference type="PROSITE" id="PS50994">
    <property type="entry name" value="INTEGRASE"/>
    <property type="match status" value="1"/>
</dbReference>
<keyword evidence="3" id="KW-1188">Viral release from host cell</keyword>
<evidence type="ECO:0000256" key="14">
    <source>
        <dbReference type="ARBA" id="ARBA00022884"/>
    </source>
</evidence>
<keyword evidence="13" id="KW-0460">Magnesium</keyword>
<keyword evidence="17" id="KW-0808">Transferase</keyword>
<dbReference type="InterPro" id="IPR054722">
    <property type="entry name" value="PolX-like_BBD"/>
</dbReference>
<evidence type="ECO:0000256" key="23">
    <source>
        <dbReference type="SAM" id="MobiDB-lite"/>
    </source>
</evidence>
<dbReference type="OrthoDB" id="3243429at2759"/>
<accession>A0A4Q2D6J5</accession>
<evidence type="ECO:0000256" key="21">
    <source>
        <dbReference type="ARBA" id="ARBA00048173"/>
    </source>
</evidence>
<evidence type="ECO:0000256" key="22">
    <source>
        <dbReference type="ARBA" id="ARBA00049244"/>
    </source>
</evidence>
<dbReference type="GO" id="GO:0005634">
    <property type="term" value="C:nucleus"/>
    <property type="evidence" value="ECO:0007669"/>
    <property type="project" value="UniProtKB-ARBA"/>
</dbReference>
<keyword evidence="16" id="KW-0695">RNA-directed DNA polymerase</keyword>
<sequence>MSSLSPSFARLTSTNYTTWSGDMEAWLKSQGLWRIVSGSQKCQELKSPSPSSDTTTVESATASAAAAAQAELLQAKTLELQDTWDAKSDKAAGWIWLMLDQDQKTLVDGCKDDPCAMWTSLESTYHQKKAGSRFNGYDDLFSIWKSDDESLQPLINRVDESMKLCQSLRPKDFDLKALDKELTSMVLIPALPDEYSHFVSSLLLMDKLNKDTVQQVFLTEEIQRRRRAADAVYVAAMAAASSPLQCDFCSRPGHAQSTCRTFARAQENARKQAASGGTWKQRQGAKKAQETAATVPAAEFAGNASAVSDLRDPSSLIQPHADFRWNADTGCTSTMTPHRHWMRNYRPYRVPVELADGSFIHSAGIGSVVIDLVIGGKSLRSVELTRVLHVPQLCSNLLSCLYLTRCCGFEFHVDSVFMHFMRNSVTLFRARITPNNAAYIDGTTIPASEAACAITTRPLDLKLWHERLCHHNSADIQKLISNGLATGITLSSSVKRDPICEPCLAGKMHSSPFPSTGHRASAPLDLIHSDLCGPLSFSTPEGYRYWCVFIDDHTRYRVVVLLKRKSDTFNAFKLFKALAENQLGRKIKALHDDKGGEYMSKGFNSFCDDLGILRTHTACNRPQQNGDAERANRTMLEDVTAMPAQANLPVRFWGRCLATQVKVWNCLPTASLPDKTPFEAWFGRKPDLSRFRVFGCTAYVFVQKDKRKKLESHMQKCIFVRYPPDYSAWTFYNPVTKQFIISECAEFDERVFPGLSTMETTPNAQLRLLETPASQPAPPNSISLPIAPEDSDASQTLLSRPNTLPTPPVANSNPPSPAASPAPAPFLDLPPPPRAVPPPAPQPPAPLVPPAPPAIPRQSQHEVKKPGEWWKVPRPAPRPYERPQRAPSLMPDPVPAPPPPAAPVLPEPAPAPAPPLVPAPVDNWEPRHPSPAIADSDDSDNDLGGYAEVHAAQVGGDPRTFKQAMASPQAQHWEAAAADEILTLIANGTWELVELPPGAKAIPSGWVFKTKQTSTGDVECYKGRVVAKGCSQRPGIDYNNTYSPTFRAATLHTTLAAAGIENMELRSVDISAAFTNGDLEEVIYMRQPEGFHEGGPNIVCQLKKLLYGLKQAARQWNKKLHSVLLELGFTCLQSDRSVYIYAKGEVCIMMPVYIDDITLASKNTALLDQTILDLSKHFKLQDLGETKFLLGVEIIRDRANRSISLSQRQYIIDMLERYSMAECNPVRTPLAPGTKLSKTMYPQTQEEIDYMRTVLYLSAVGSLNYLSTMTRPDISYAVGYLGHFSSNSGPRH</sequence>
<dbReference type="GO" id="GO:0005524">
    <property type="term" value="F:ATP binding"/>
    <property type="evidence" value="ECO:0007669"/>
    <property type="project" value="UniProtKB-KW"/>
</dbReference>
<dbReference type="STRING" id="2316362.A0A4Q2D6J5"/>
<dbReference type="GO" id="GO:0006508">
    <property type="term" value="P:proteolysis"/>
    <property type="evidence" value="ECO:0007669"/>
    <property type="project" value="UniProtKB-KW"/>
</dbReference>
<keyword evidence="20" id="KW-0511">Multifunctional enzyme</keyword>
<evidence type="ECO:0000256" key="16">
    <source>
        <dbReference type="ARBA" id="ARBA00022918"/>
    </source>
</evidence>
<evidence type="ECO:0000256" key="3">
    <source>
        <dbReference type="ARBA" id="ARBA00022612"/>
    </source>
</evidence>